<dbReference type="WBParaSite" id="Gr19_v10_g17185.t1">
    <property type="protein sequence ID" value="Gr19_v10_g17185.t1"/>
    <property type="gene ID" value="Gr19_v10_g17185"/>
</dbReference>
<feature type="compositionally biased region" description="Basic and acidic residues" evidence="5">
    <location>
        <begin position="82"/>
        <end position="97"/>
    </location>
</feature>
<accession>A0A914HGM5</accession>
<dbReference type="PANTHER" id="PTHR12821:SF0">
    <property type="entry name" value="BYSTIN"/>
    <property type="match status" value="1"/>
</dbReference>
<feature type="region of interest" description="Disordered" evidence="5">
    <location>
        <begin position="136"/>
        <end position="163"/>
    </location>
</feature>
<feature type="region of interest" description="Disordered" evidence="5">
    <location>
        <begin position="82"/>
        <end position="109"/>
    </location>
</feature>
<dbReference type="Pfam" id="PF05291">
    <property type="entry name" value="Bystin"/>
    <property type="match status" value="1"/>
</dbReference>
<sequence>MFCNSVYKYSCLEYPNKMGKKRKIRTGAGDVVPMPGPLHKQIEKDKIAKSSFKVCIDQQNDDKHDKFVDAVLSTKILQEAQRQWREEEKGNGTGREESDLEEEPEVGDDFSRQAQELAEQIAINSDEEAQIGGFTANGGFDGGEVRHENKKQRSKAKRETINSQKEIEGISPAVVTFFTEIGHVMEKYRSGKVPKAFKIIPAMANWEQILDLTSPEKWSSAAMFQATRVFSATGTPSQCQRFNTLVLLPRLRDEIDEYKKLNFHLYQCLFKAMFKPAGFFKGIILPLCKSGTCTLREAIIFGSALRKISIPQLHAAAAMLSIAKMDYSGAISFILRVLVEKNYTLPFRALDGLVFHFLGMRSHQGELPVIWHQTLLAFVERYAKDISAEQREALIELAKVHSHHQITPDLLRLLRGAESRNEESEANVPVYAQIWKNVHCLVQLRYSRRRIAPPPWVPPMYHPVRAMLYKADRKLVEQELGLDPGWQPLEADWIDRSQNRHDPAMAKGWHSLSVHTHSCSGQLRSFCCRPRDLESCRLGSAFRRCGVKWAMFERAGVPCKKYLAGFIVSEDAVVKPGTKLDVRHFTPGQWITAAGKTIDWGFQGVMHRWGMKGQMNTQCGPTKAHRRVGSIGAKGEARVWPGRRLPGHMGYEWRQMVGVKVLRINPIKQVIYVRGNVPGDINEWILLKDCFVDDKRVEDPPFPTFYPTADTKADNVSQAEENLITITSQDLYDPKMHQFTHASVLYTEADETKRTKRDRSKAKTAKIKK</sequence>
<dbReference type="InterPro" id="IPR009000">
    <property type="entry name" value="Transl_B-barrel_sf"/>
</dbReference>
<dbReference type="GO" id="GO:0005730">
    <property type="term" value="C:nucleolus"/>
    <property type="evidence" value="ECO:0007669"/>
    <property type="project" value="TreeGrafter"/>
</dbReference>
<evidence type="ECO:0000256" key="5">
    <source>
        <dbReference type="SAM" id="MobiDB-lite"/>
    </source>
</evidence>
<comment type="similarity">
    <text evidence="2">Belongs to the bystin family.</text>
</comment>
<dbReference type="GO" id="GO:0005840">
    <property type="term" value="C:ribosome"/>
    <property type="evidence" value="ECO:0007669"/>
    <property type="project" value="UniProtKB-KW"/>
</dbReference>
<feature type="compositionally biased region" description="Basic residues" evidence="5">
    <location>
        <begin position="754"/>
        <end position="769"/>
    </location>
</feature>
<proteinExistence type="inferred from homology"/>
<evidence type="ECO:0000313" key="6">
    <source>
        <dbReference type="Proteomes" id="UP000887572"/>
    </source>
</evidence>
<dbReference type="PANTHER" id="PTHR12821">
    <property type="entry name" value="BYSTIN"/>
    <property type="match status" value="1"/>
</dbReference>
<evidence type="ECO:0000256" key="3">
    <source>
        <dbReference type="ARBA" id="ARBA00022980"/>
    </source>
</evidence>
<dbReference type="AlphaFoldDB" id="A0A914HGM5"/>
<dbReference type="GO" id="GO:0005737">
    <property type="term" value="C:cytoplasm"/>
    <property type="evidence" value="ECO:0007669"/>
    <property type="project" value="TreeGrafter"/>
</dbReference>
<name>A0A914HGM5_GLORO</name>
<organism evidence="6 7">
    <name type="scientific">Globodera rostochiensis</name>
    <name type="common">Golden nematode worm</name>
    <name type="synonym">Heterodera rostochiensis</name>
    <dbReference type="NCBI Taxonomy" id="31243"/>
    <lineage>
        <taxon>Eukaryota</taxon>
        <taxon>Metazoa</taxon>
        <taxon>Ecdysozoa</taxon>
        <taxon>Nematoda</taxon>
        <taxon>Chromadorea</taxon>
        <taxon>Rhabditida</taxon>
        <taxon>Tylenchina</taxon>
        <taxon>Tylenchomorpha</taxon>
        <taxon>Tylenchoidea</taxon>
        <taxon>Heteroderidae</taxon>
        <taxon>Heteroderinae</taxon>
        <taxon>Globodera</taxon>
    </lineage>
</organism>
<protein>
    <submittedName>
        <fullName evidence="7">Ribosomal protein L3</fullName>
    </submittedName>
</protein>
<dbReference type="Proteomes" id="UP000887572">
    <property type="component" value="Unplaced"/>
</dbReference>
<dbReference type="InterPro" id="IPR007955">
    <property type="entry name" value="Bystin"/>
</dbReference>
<reference evidence="7" key="1">
    <citation type="submission" date="2022-11" db="UniProtKB">
        <authorList>
            <consortium name="WormBaseParasite"/>
        </authorList>
    </citation>
    <scope>IDENTIFICATION</scope>
</reference>
<keyword evidence="6" id="KW-1185">Reference proteome</keyword>
<dbReference type="Gene3D" id="2.40.30.10">
    <property type="entry name" value="Translation factors"/>
    <property type="match status" value="1"/>
</dbReference>
<evidence type="ECO:0000256" key="2">
    <source>
        <dbReference type="ARBA" id="ARBA00007114"/>
    </source>
</evidence>
<dbReference type="GO" id="GO:0003735">
    <property type="term" value="F:structural constituent of ribosome"/>
    <property type="evidence" value="ECO:0007669"/>
    <property type="project" value="InterPro"/>
</dbReference>
<dbReference type="InterPro" id="IPR000597">
    <property type="entry name" value="Ribosomal_uL3"/>
</dbReference>
<dbReference type="SUPFAM" id="SSF50447">
    <property type="entry name" value="Translation proteins"/>
    <property type="match status" value="1"/>
</dbReference>
<dbReference type="GO" id="GO:0006412">
    <property type="term" value="P:translation"/>
    <property type="evidence" value="ECO:0007669"/>
    <property type="project" value="InterPro"/>
</dbReference>
<evidence type="ECO:0000313" key="7">
    <source>
        <dbReference type="WBParaSite" id="Gr19_v10_g17185.t1"/>
    </source>
</evidence>
<keyword evidence="4" id="KW-0687">Ribonucleoprotein</keyword>
<dbReference type="GO" id="GO:0030688">
    <property type="term" value="C:preribosome, small subunit precursor"/>
    <property type="evidence" value="ECO:0007669"/>
    <property type="project" value="TreeGrafter"/>
</dbReference>
<keyword evidence="3" id="KW-0689">Ribosomal protein</keyword>
<comment type="similarity">
    <text evidence="1">Belongs to the universal ribosomal protein uL3 family.</text>
</comment>
<feature type="compositionally biased region" description="Acidic residues" evidence="5">
    <location>
        <begin position="98"/>
        <end position="108"/>
    </location>
</feature>
<evidence type="ECO:0000256" key="4">
    <source>
        <dbReference type="ARBA" id="ARBA00023274"/>
    </source>
</evidence>
<feature type="region of interest" description="Disordered" evidence="5">
    <location>
        <begin position="750"/>
        <end position="769"/>
    </location>
</feature>
<dbReference type="Pfam" id="PF00297">
    <property type="entry name" value="Ribosomal_L3"/>
    <property type="match status" value="1"/>
</dbReference>
<evidence type="ECO:0000256" key="1">
    <source>
        <dbReference type="ARBA" id="ARBA00006540"/>
    </source>
</evidence>
<dbReference type="GO" id="GO:0006364">
    <property type="term" value="P:rRNA processing"/>
    <property type="evidence" value="ECO:0007669"/>
    <property type="project" value="TreeGrafter"/>
</dbReference>
<dbReference type="GO" id="GO:0030515">
    <property type="term" value="F:snoRNA binding"/>
    <property type="evidence" value="ECO:0007669"/>
    <property type="project" value="TreeGrafter"/>
</dbReference>